<dbReference type="RefSeq" id="WP_066786730.1">
    <property type="nucleotide sequence ID" value="NZ_LWQS01000049.1"/>
</dbReference>
<comment type="similarity">
    <text evidence="7">Belongs to the class I-like SAM-binding methyltransferase superfamily. rRNA adenine N(6)-methyltransferase family. RsmA subfamily.</text>
</comment>
<dbReference type="PANTHER" id="PTHR11727">
    <property type="entry name" value="DIMETHYLADENOSINE TRANSFERASE"/>
    <property type="match status" value="1"/>
</dbReference>
<dbReference type="InterPro" id="IPR029063">
    <property type="entry name" value="SAM-dependent_MTases_sf"/>
</dbReference>
<evidence type="ECO:0000256" key="5">
    <source>
        <dbReference type="ARBA" id="ARBA00022691"/>
    </source>
</evidence>
<keyword evidence="5 7" id="KW-0949">S-adenosyl-L-methionine</keyword>
<feature type="binding site" evidence="7 8">
    <location>
        <position position="76"/>
    </location>
    <ligand>
        <name>S-adenosyl-L-methionine</name>
        <dbReference type="ChEBI" id="CHEBI:59789"/>
    </ligand>
</feature>
<evidence type="ECO:0000256" key="8">
    <source>
        <dbReference type="PROSITE-ProRule" id="PRU01026"/>
    </source>
</evidence>
<dbReference type="NCBIfam" id="TIGR00755">
    <property type="entry name" value="ksgA"/>
    <property type="match status" value="1"/>
</dbReference>
<dbReference type="InterPro" id="IPR023165">
    <property type="entry name" value="rRNA_Ade_diMease-like_C"/>
</dbReference>
<feature type="binding site" evidence="7 8">
    <location>
        <position position="30"/>
    </location>
    <ligand>
        <name>S-adenosyl-L-methionine</name>
        <dbReference type="ChEBI" id="CHEBI:59789"/>
    </ligand>
</feature>
<dbReference type="HAMAP" id="MF_00607">
    <property type="entry name" value="16SrRNA_methyltr_A"/>
    <property type="match status" value="1"/>
</dbReference>
<feature type="binding site" evidence="7 8">
    <location>
        <position position="55"/>
    </location>
    <ligand>
        <name>S-adenosyl-L-methionine</name>
        <dbReference type="ChEBI" id="CHEBI:59789"/>
    </ligand>
</feature>
<keyword evidence="2 7" id="KW-0698">rRNA processing</keyword>
<evidence type="ECO:0000256" key="4">
    <source>
        <dbReference type="ARBA" id="ARBA00022679"/>
    </source>
</evidence>
<gene>
    <name evidence="7" type="primary">rsmA</name>
    <name evidence="7" type="synonym">ksgA</name>
    <name evidence="10" type="ORF">A6A03_01870</name>
</gene>
<feature type="binding site" evidence="7 8">
    <location>
        <position position="28"/>
    </location>
    <ligand>
        <name>S-adenosyl-L-methionine</name>
        <dbReference type="ChEBI" id="CHEBI:59789"/>
    </ligand>
</feature>
<comment type="catalytic activity">
    <reaction evidence="7">
        <text>adenosine(1518)/adenosine(1519) in 16S rRNA + 4 S-adenosyl-L-methionine = N(6)-dimethyladenosine(1518)/N(6)-dimethyladenosine(1519) in 16S rRNA + 4 S-adenosyl-L-homocysteine + 4 H(+)</text>
        <dbReference type="Rhea" id="RHEA:19609"/>
        <dbReference type="Rhea" id="RHEA-COMP:10232"/>
        <dbReference type="Rhea" id="RHEA-COMP:10233"/>
        <dbReference type="ChEBI" id="CHEBI:15378"/>
        <dbReference type="ChEBI" id="CHEBI:57856"/>
        <dbReference type="ChEBI" id="CHEBI:59789"/>
        <dbReference type="ChEBI" id="CHEBI:74411"/>
        <dbReference type="ChEBI" id="CHEBI:74493"/>
        <dbReference type="EC" id="2.1.1.182"/>
    </reaction>
</comment>
<evidence type="ECO:0000256" key="2">
    <source>
        <dbReference type="ARBA" id="ARBA00022552"/>
    </source>
</evidence>
<dbReference type="Gene3D" id="3.40.50.150">
    <property type="entry name" value="Vaccinia Virus protein VP39"/>
    <property type="match status" value="1"/>
</dbReference>
<dbReference type="GO" id="GO:0003723">
    <property type="term" value="F:RNA binding"/>
    <property type="evidence" value="ECO:0007669"/>
    <property type="project" value="UniProtKB-UniRule"/>
</dbReference>
<evidence type="ECO:0000313" key="11">
    <source>
        <dbReference type="Proteomes" id="UP000078287"/>
    </source>
</evidence>
<dbReference type="InterPro" id="IPR011530">
    <property type="entry name" value="rRNA_adenine_dimethylase"/>
</dbReference>
<evidence type="ECO:0000313" key="10">
    <source>
        <dbReference type="EMBL" id="OAN46028.1"/>
    </source>
</evidence>
<dbReference type="PROSITE" id="PS01131">
    <property type="entry name" value="RRNA_A_DIMETH"/>
    <property type="match status" value="1"/>
</dbReference>
<dbReference type="EC" id="2.1.1.182" evidence="7"/>
<dbReference type="PANTHER" id="PTHR11727:SF7">
    <property type="entry name" value="DIMETHYLADENOSINE TRANSFERASE-RELATED"/>
    <property type="match status" value="1"/>
</dbReference>
<dbReference type="STRING" id="1707952.A6A03_01870"/>
<feature type="binding site" evidence="7 8">
    <location>
        <position position="125"/>
    </location>
    <ligand>
        <name>S-adenosyl-L-methionine</name>
        <dbReference type="ChEBI" id="CHEBI:59789"/>
    </ligand>
</feature>
<organism evidence="10 11">
    <name type="scientific">Chloroflexus islandicus</name>
    <dbReference type="NCBI Taxonomy" id="1707952"/>
    <lineage>
        <taxon>Bacteria</taxon>
        <taxon>Bacillati</taxon>
        <taxon>Chloroflexota</taxon>
        <taxon>Chloroflexia</taxon>
        <taxon>Chloroflexales</taxon>
        <taxon>Chloroflexineae</taxon>
        <taxon>Chloroflexaceae</taxon>
        <taxon>Chloroflexus</taxon>
    </lineage>
</organism>
<evidence type="ECO:0000259" key="9">
    <source>
        <dbReference type="SMART" id="SM00650"/>
    </source>
</evidence>
<dbReference type="GO" id="GO:0052908">
    <property type="term" value="F:16S rRNA (adenine(1518)-N(6)/adenine(1519)-N(6))-dimethyltransferase activity"/>
    <property type="evidence" value="ECO:0007669"/>
    <property type="project" value="UniProtKB-EC"/>
</dbReference>
<dbReference type="PROSITE" id="PS51689">
    <property type="entry name" value="SAM_RNA_A_N6_MT"/>
    <property type="match status" value="1"/>
</dbReference>
<protein>
    <recommendedName>
        <fullName evidence="7">Ribosomal RNA small subunit methyltransferase A</fullName>
        <ecNumber evidence="7">2.1.1.182</ecNumber>
    </recommendedName>
    <alternativeName>
        <fullName evidence="7">16S rRNA (adenine(1518)-N(6)/adenine(1519)-N(6))-dimethyltransferase</fullName>
    </alternativeName>
    <alternativeName>
        <fullName evidence="7">16S rRNA dimethyladenosine transferase</fullName>
    </alternativeName>
    <alternativeName>
        <fullName evidence="7">16S rRNA dimethylase</fullName>
    </alternativeName>
    <alternativeName>
        <fullName evidence="7">S-adenosylmethionine-6-N', N'-adenosyl(rRNA) dimethyltransferase</fullName>
    </alternativeName>
</protein>
<dbReference type="Proteomes" id="UP000078287">
    <property type="component" value="Unassembled WGS sequence"/>
</dbReference>
<feature type="binding site" evidence="7 8">
    <location>
        <position position="101"/>
    </location>
    <ligand>
        <name>S-adenosyl-L-methionine</name>
        <dbReference type="ChEBI" id="CHEBI:59789"/>
    </ligand>
</feature>
<dbReference type="EMBL" id="LWQS01000049">
    <property type="protein sequence ID" value="OAN46028.1"/>
    <property type="molecule type" value="Genomic_DNA"/>
</dbReference>
<name>A0A178MDB6_9CHLR</name>
<evidence type="ECO:0000256" key="1">
    <source>
        <dbReference type="ARBA" id="ARBA00022490"/>
    </source>
</evidence>
<keyword evidence="3 7" id="KW-0489">Methyltransferase</keyword>
<proteinExistence type="inferred from homology"/>
<comment type="function">
    <text evidence="7">Specifically dimethylates two adjacent adenosines (A1518 and A1519) in the loop of a conserved hairpin near the 3'-end of 16S rRNA in the 30S particle. May play a critical role in biogenesis of 30S subunits.</text>
</comment>
<evidence type="ECO:0000256" key="7">
    <source>
        <dbReference type="HAMAP-Rule" id="MF_00607"/>
    </source>
</evidence>
<dbReference type="InterPro" id="IPR001737">
    <property type="entry name" value="KsgA/Erm"/>
</dbReference>
<dbReference type="SUPFAM" id="SSF53335">
    <property type="entry name" value="S-adenosyl-L-methionine-dependent methyltransferases"/>
    <property type="match status" value="1"/>
</dbReference>
<comment type="subcellular location">
    <subcellularLocation>
        <location evidence="7">Cytoplasm</location>
    </subcellularLocation>
</comment>
<dbReference type="InterPro" id="IPR020598">
    <property type="entry name" value="rRNA_Ade_methylase_Trfase_N"/>
</dbReference>
<sequence>MNPYLNPQRIRAALRALNLRPTRGMGQNFLLDGHVLATIVAEAALTSSDTVIEVGPGLGVLTWELLARAGRVISVELDRRLAERLAAEFRDRTNLALVQGDVLELAPADLLARAGAAPPYKLVANIPYAITAPLLRHFLEAPVPPELSVLLVQWEVAQRICAGPGDYSVLAHAIQFYAEPAIVARVPASSFFPAPAVDSAIVRLQRRAQPAVTVADVNALFRLIKAGFLHARKQLGNALPSGLAALGVTIPREQVVAALRAAGIDPQRRAETVTLAEWANLLAVLPESGV</sequence>
<dbReference type="Pfam" id="PF00398">
    <property type="entry name" value="RrnaAD"/>
    <property type="match status" value="1"/>
</dbReference>
<feature type="domain" description="Ribosomal RNA adenine methylase transferase N-terminal" evidence="9">
    <location>
        <begin position="35"/>
        <end position="208"/>
    </location>
</feature>
<evidence type="ECO:0000256" key="3">
    <source>
        <dbReference type="ARBA" id="ARBA00022603"/>
    </source>
</evidence>
<dbReference type="OrthoDB" id="9814755at2"/>
<dbReference type="SMART" id="SM00650">
    <property type="entry name" value="rADc"/>
    <property type="match status" value="1"/>
</dbReference>
<reference evidence="10 11" key="1">
    <citation type="submission" date="2016-04" db="EMBL/GenBank/DDBJ databases">
        <title>Chloroflexus islandicus sp. nov., a thermophilic filamentous anoxygenic phototrophic bacterium from geyser Strokkur (Iceland).</title>
        <authorList>
            <person name="Gaisin V.A."/>
            <person name="Kalashnikov A.M."/>
            <person name="Sukhacheva M.V."/>
            <person name="Grouzdev D.S."/>
            <person name="Ivanov T.M."/>
            <person name="Kuznetsov B."/>
            <person name="Gorlenko V.M."/>
        </authorList>
    </citation>
    <scope>NUCLEOTIDE SEQUENCE [LARGE SCALE GENOMIC DNA]</scope>
    <source>
        <strain evidence="11">isl-2</strain>
    </source>
</reference>
<dbReference type="AlphaFoldDB" id="A0A178MDB6"/>
<keyword evidence="1 7" id="KW-0963">Cytoplasm</keyword>
<keyword evidence="4 7" id="KW-0808">Transferase</keyword>
<keyword evidence="11" id="KW-1185">Reference proteome</keyword>
<keyword evidence="6 7" id="KW-0694">RNA-binding</keyword>
<accession>A0A178MDB6</accession>
<evidence type="ECO:0000256" key="6">
    <source>
        <dbReference type="ARBA" id="ARBA00022884"/>
    </source>
</evidence>
<dbReference type="Gene3D" id="1.10.8.100">
    <property type="entry name" value="Ribosomal RNA adenine dimethylase-like, domain 2"/>
    <property type="match status" value="1"/>
</dbReference>
<dbReference type="GO" id="GO:0005829">
    <property type="term" value="C:cytosol"/>
    <property type="evidence" value="ECO:0007669"/>
    <property type="project" value="TreeGrafter"/>
</dbReference>
<comment type="caution">
    <text evidence="10">The sequence shown here is derived from an EMBL/GenBank/DDBJ whole genome shotgun (WGS) entry which is preliminary data.</text>
</comment>
<dbReference type="InterPro" id="IPR020596">
    <property type="entry name" value="rRNA_Ade_Mease_Trfase_CS"/>
</dbReference>